<accession>A0A6P8HXG8</accession>
<dbReference type="RefSeq" id="XP_031560036.1">
    <property type="nucleotide sequence ID" value="XM_031704176.1"/>
</dbReference>
<feature type="region of interest" description="Disordered" evidence="1">
    <location>
        <begin position="219"/>
        <end position="257"/>
    </location>
</feature>
<dbReference type="Proteomes" id="UP000515163">
    <property type="component" value="Unplaced"/>
</dbReference>
<keyword evidence="2" id="KW-0472">Membrane</keyword>
<evidence type="ECO:0000256" key="1">
    <source>
        <dbReference type="SAM" id="MobiDB-lite"/>
    </source>
</evidence>
<proteinExistence type="predicted"/>
<dbReference type="OrthoDB" id="10339376at2759"/>
<name>A0A6P8HXG8_ACTTE</name>
<evidence type="ECO:0000256" key="2">
    <source>
        <dbReference type="SAM" id="Phobius"/>
    </source>
</evidence>
<reference evidence="4" key="1">
    <citation type="submission" date="2025-08" db="UniProtKB">
        <authorList>
            <consortium name="RefSeq"/>
        </authorList>
    </citation>
    <scope>IDENTIFICATION</scope>
</reference>
<keyword evidence="2" id="KW-0812">Transmembrane</keyword>
<protein>
    <submittedName>
        <fullName evidence="4">Uncharacterized protein LOC116296189</fullName>
    </submittedName>
</protein>
<dbReference type="GeneID" id="116296189"/>
<evidence type="ECO:0000313" key="4">
    <source>
        <dbReference type="RefSeq" id="XP_031560036.1"/>
    </source>
</evidence>
<dbReference type="InParanoid" id="A0A6P8HXG8"/>
<sequence>MVFLYKMCRFTIYYTAFFTTMCISDQVDNILWLPSVEGFVGDNVTLMWNSTNNRSIKSAVFGLSKQGMADPQFINVNTLTGKVHHNFNISKAYAWRVDFVGNLVAGRAWFIIKNLQLNDTNEYLARITIDVDTVRSYTVKLNVRQTNNSQRQKASTVPFITTKGWRPLNETERHFGTTYTPPVQNMAVDIKYILVSLSITLIIVFIFTGGCYCKKRNKSKQEKQHAKSINKDPTSKLLRAENNNIRDDKNNDNNDNNNEEILLVKKKEPDLAHIKAC</sequence>
<organism evidence="3 4">
    <name type="scientific">Actinia tenebrosa</name>
    <name type="common">Australian red waratah sea anemone</name>
    <dbReference type="NCBI Taxonomy" id="6105"/>
    <lineage>
        <taxon>Eukaryota</taxon>
        <taxon>Metazoa</taxon>
        <taxon>Cnidaria</taxon>
        <taxon>Anthozoa</taxon>
        <taxon>Hexacorallia</taxon>
        <taxon>Actiniaria</taxon>
        <taxon>Actiniidae</taxon>
        <taxon>Actinia</taxon>
    </lineage>
</organism>
<keyword evidence="3" id="KW-1185">Reference proteome</keyword>
<evidence type="ECO:0000313" key="3">
    <source>
        <dbReference type="Proteomes" id="UP000515163"/>
    </source>
</evidence>
<dbReference type="Gene3D" id="2.60.40.10">
    <property type="entry name" value="Immunoglobulins"/>
    <property type="match status" value="1"/>
</dbReference>
<feature type="transmembrane region" description="Helical" evidence="2">
    <location>
        <begin position="192"/>
        <end position="213"/>
    </location>
</feature>
<feature type="compositionally biased region" description="Basic and acidic residues" evidence="1">
    <location>
        <begin position="219"/>
        <end position="234"/>
    </location>
</feature>
<dbReference type="InterPro" id="IPR013783">
    <property type="entry name" value="Ig-like_fold"/>
</dbReference>
<gene>
    <name evidence="4" type="primary">LOC116296189</name>
</gene>
<dbReference type="KEGG" id="aten:116296189"/>
<dbReference type="AlphaFoldDB" id="A0A6P8HXG8"/>
<keyword evidence="2" id="KW-1133">Transmembrane helix</keyword>